<dbReference type="Pfam" id="PF02589">
    <property type="entry name" value="LUD_dom"/>
    <property type="match status" value="1"/>
</dbReference>
<protein>
    <submittedName>
        <fullName evidence="2">Lactate utilization protein</fullName>
    </submittedName>
</protein>
<dbReference type="PIRSF" id="PIRSF020269">
    <property type="entry name" value="DUF1121"/>
    <property type="match status" value="1"/>
</dbReference>
<dbReference type="PANTHER" id="PTHR36179">
    <property type="entry name" value="LUD_DOM DOMAIN-CONTAINING PROTEIN"/>
    <property type="match status" value="1"/>
</dbReference>
<comment type="caution">
    <text evidence="2">The sequence shown here is derived from an EMBL/GenBank/DDBJ whole genome shotgun (WGS) entry which is preliminary data.</text>
</comment>
<gene>
    <name evidence="2" type="ORF">H8E19_16315</name>
</gene>
<dbReference type="InterPro" id="IPR037171">
    <property type="entry name" value="NagB/RpiA_transferase-like"/>
</dbReference>
<organism evidence="2 3">
    <name type="scientific">Candidatus Desulfacyla euxinica</name>
    <dbReference type="NCBI Taxonomy" id="2841693"/>
    <lineage>
        <taxon>Bacteria</taxon>
        <taxon>Deltaproteobacteria</taxon>
        <taxon>Candidatus Desulfacyla</taxon>
    </lineage>
</organism>
<name>A0A8J6N320_9DELT</name>
<evidence type="ECO:0000313" key="2">
    <source>
        <dbReference type="EMBL" id="MBC8178969.1"/>
    </source>
</evidence>
<feature type="domain" description="LUD" evidence="1">
    <location>
        <begin position="15"/>
        <end position="211"/>
    </location>
</feature>
<dbReference type="InterPro" id="IPR003741">
    <property type="entry name" value="LUD_dom"/>
</dbReference>
<evidence type="ECO:0000313" key="3">
    <source>
        <dbReference type="Proteomes" id="UP000650524"/>
    </source>
</evidence>
<evidence type="ECO:0000259" key="1">
    <source>
        <dbReference type="Pfam" id="PF02589"/>
    </source>
</evidence>
<dbReference type="Proteomes" id="UP000650524">
    <property type="component" value="Unassembled WGS sequence"/>
</dbReference>
<reference evidence="2 3" key="1">
    <citation type="submission" date="2020-08" db="EMBL/GenBank/DDBJ databases">
        <title>Bridging the membrane lipid divide: bacteria of the FCB group superphylum have the potential to synthesize archaeal ether lipids.</title>
        <authorList>
            <person name="Villanueva L."/>
            <person name="Von Meijenfeldt F.A.B."/>
            <person name="Westbye A.B."/>
            <person name="Yadav S."/>
            <person name="Hopmans E.C."/>
            <person name="Dutilh B.E."/>
            <person name="Sinninghe Damste J.S."/>
        </authorList>
    </citation>
    <scope>NUCLEOTIDE SEQUENCE [LARGE SCALE GENOMIC DNA]</scope>
    <source>
        <strain evidence="2">NIOZ-UU27</strain>
    </source>
</reference>
<dbReference type="AlphaFoldDB" id="A0A8J6N320"/>
<dbReference type="SUPFAM" id="SSF100950">
    <property type="entry name" value="NagB/RpiA/CoA transferase-like"/>
    <property type="match status" value="1"/>
</dbReference>
<sequence length="217" mass="23941">MENPIGNYWKLRLTDLKEALEGNNFEVFIADNAVDAGHQVLEKILPRTGAKTVSWGGSMTFIATGLFDSIKDNPGLEVLNTFNKNLSPEDALELRRQALLVDLFITGTNAVTETGELVNLDMFGNRVAGITFGPKNVVILVGRNKIVPDLEAAMVRIKDYVAPTNAMRLNKKTPCVKTSCCEECKSPDRICNSWTITQKSFPKGRIKVVLINEDLGL</sequence>
<dbReference type="PANTHER" id="PTHR36179:SF2">
    <property type="entry name" value="LUD DOMAIN-CONTAINING PROTEIN"/>
    <property type="match status" value="1"/>
</dbReference>
<proteinExistence type="predicted"/>
<dbReference type="EMBL" id="JACNJD010000332">
    <property type="protein sequence ID" value="MBC8178969.1"/>
    <property type="molecule type" value="Genomic_DNA"/>
</dbReference>
<accession>A0A8J6N320</accession>
<dbReference type="Gene3D" id="3.40.50.10420">
    <property type="entry name" value="NagB/RpiA/CoA transferase-like"/>
    <property type="match status" value="1"/>
</dbReference>
<dbReference type="InterPro" id="IPR009501">
    <property type="entry name" value="UCP020269"/>
</dbReference>
<dbReference type="InterPro" id="IPR024185">
    <property type="entry name" value="FTHF_cligase-like_sf"/>
</dbReference>